<evidence type="ECO:0000256" key="2">
    <source>
        <dbReference type="SAM" id="SignalP"/>
    </source>
</evidence>
<reference evidence="3 4" key="1">
    <citation type="journal article" date="2019" name="Sci. Rep.">
        <title>Nanopore sequencing improves the draft genome of the human pathogenic amoeba Naegleria fowleri.</title>
        <authorList>
            <person name="Liechti N."/>
            <person name="Schurch N."/>
            <person name="Bruggmann R."/>
            <person name="Wittwer M."/>
        </authorList>
    </citation>
    <scope>NUCLEOTIDE SEQUENCE [LARGE SCALE GENOMIC DNA]</scope>
    <source>
        <strain evidence="3 4">ATCC 30894</strain>
    </source>
</reference>
<dbReference type="VEuPathDB" id="AmoebaDB:NfTy_028730"/>
<sequence>MSKSVISLAFLLVVVVLMVSTLLTSTTKGVNANTINILRGGQPQASSSSSGNHTLPGTFERILIVNFENQPLQLTLLHEYFNYVAYKVGALLGQYYAITHPSQPNYLCQIAGDYFGHNSDSNVNVNATTLVDLLEAKGLTWKSYQENYPKENSGTGSCFVGANYQKLYYRKHNPFMTFDNIRNNPNRCRNIVSGEQLDIDIASGKLPNVMYYTPNIDNDGHDTGLNYANDWLAKWLPVRLNNPNFMRGTLIFITFDEDDYLFENHIYAVVIGDMVKTGIEDRNTYNHYSLLRTIEENFQLGTLGRNDAKANSFTSCFKNQ</sequence>
<feature type="signal peptide" evidence="2">
    <location>
        <begin position="1"/>
        <end position="32"/>
    </location>
</feature>
<dbReference type="GO" id="GO:0009395">
    <property type="term" value="P:phospholipid catabolic process"/>
    <property type="evidence" value="ECO:0007669"/>
    <property type="project" value="TreeGrafter"/>
</dbReference>
<keyword evidence="1" id="KW-0378">Hydrolase</keyword>
<dbReference type="EMBL" id="VFQX01000019">
    <property type="protein sequence ID" value="KAF0980250.1"/>
    <property type="molecule type" value="Genomic_DNA"/>
</dbReference>
<evidence type="ECO:0000313" key="4">
    <source>
        <dbReference type="Proteomes" id="UP000444721"/>
    </source>
</evidence>
<dbReference type="VEuPathDB" id="AmoebaDB:FDP41_013464"/>
<dbReference type="VEuPathDB" id="AmoebaDB:NF0079990"/>
<feature type="chain" id="PRO_5025415273" description="Acid phosphatase" evidence="2">
    <location>
        <begin position="33"/>
        <end position="320"/>
    </location>
</feature>
<dbReference type="Proteomes" id="UP000444721">
    <property type="component" value="Unassembled WGS sequence"/>
</dbReference>
<organism evidence="3 4">
    <name type="scientific">Naegleria fowleri</name>
    <name type="common">Brain eating amoeba</name>
    <dbReference type="NCBI Taxonomy" id="5763"/>
    <lineage>
        <taxon>Eukaryota</taxon>
        <taxon>Discoba</taxon>
        <taxon>Heterolobosea</taxon>
        <taxon>Tetramitia</taxon>
        <taxon>Eutetramitia</taxon>
        <taxon>Vahlkampfiidae</taxon>
        <taxon>Naegleria</taxon>
    </lineage>
</organism>
<dbReference type="PANTHER" id="PTHR31956">
    <property type="entry name" value="NON-SPECIFIC PHOSPHOLIPASE C4-RELATED"/>
    <property type="match status" value="1"/>
</dbReference>
<dbReference type="OMA" id="ARKHNPW"/>
<dbReference type="InterPro" id="IPR017850">
    <property type="entry name" value="Alkaline_phosphatase_core_sf"/>
</dbReference>
<dbReference type="InterPro" id="IPR007312">
    <property type="entry name" value="Phosphoesterase"/>
</dbReference>
<dbReference type="GeneID" id="68120679"/>
<proteinExistence type="predicted"/>
<gene>
    <name evidence="3" type="ORF">FDP41_013464</name>
</gene>
<dbReference type="OrthoDB" id="5135119at2759"/>
<name>A0A6A5C307_NAEFO</name>
<dbReference type="Gene3D" id="3.40.720.10">
    <property type="entry name" value="Alkaline Phosphatase, subunit A"/>
    <property type="match status" value="1"/>
</dbReference>
<comment type="caution">
    <text evidence="3">The sequence shown here is derived from an EMBL/GenBank/DDBJ whole genome shotgun (WGS) entry which is preliminary data.</text>
</comment>
<evidence type="ECO:0008006" key="5">
    <source>
        <dbReference type="Google" id="ProtNLM"/>
    </source>
</evidence>
<evidence type="ECO:0000313" key="3">
    <source>
        <dbReference type="EMBL" id="KAF0980250.1"/>
    </source>
</evidence>
<dbReference type="PANTHER" id="PTHR31956:SF8">
    <property type="entry name" value="ACID PHOSPHATASE PHOA (AFU_ORTHOLOGUE AFUA_1G03570)"/>
    <property type="match status" value="1"/>
</dbReference>
<dbReference type="Pfam" id="PF04185">
    <property type="entry name" value="Phosphoesterase"/>
    <property type="match status" value="1"/>
</dbReference>
<accession>A0A6A5C307</accession>
<keyword evidence="2" id="KW-0732">Signal</keyword>
<evidence type="ECO:0000256" key="1">
    <source>
        <dbReference type="ARBA" id="ARBA00022801"/>
    </source>
</evidence>
<dbReference type="GO" id="GO:0016788">
    <property type="term" value="F:hydrolase activity, acting on ester bonds"/>
    <property type="evidence" value="ECO:0007669"/>
    <property type="project" value="InterPro"/>
</dbReference>
<protein>
    <recommendedName>
        <fullName evidence="5">Acid phosphatase</fullName>
    </recommendedName>
</protein>
<keyword evidence="4" id="KW-1185">Reference proteome</keyword>
<dbReference type="RefSeq" id="XP_044564963.1">
    <property type="nucleotide sequence ID" value="XM_044704097.1"/>
</dbReference>
<dbReference type="AlphaFoldDB" id="A0A6A5C307"/>